<dbReference type="AlphaFoldDB" id="A0A9N9ET34"/>
<reference evidence="1" key="1">
    <citation type="submission" date="2021-06" db="EMBL/GenBank/DDBJ databases">
        <authorList>
            <person name="Kallberg Y."/>
            <person name="Tangrot J."/>
            <person name="Rosling A."/>
        </authorList>
    </citation>
    <scope>NUCLEOTIDE SEQUENCE</scope>
    <source>
        <strain evidence="1">MA453B</strain>
    </source>
</reference>
<organism evidence="1 2">
    <name type="scientific">Dentiscutata erythropus</name>
    <dbReference type="NCBI Taxonomy" id="1348616"/>
    <lineage>
        <taxon>Eukaryota</taxon>
        <taxon>Fungi</taxon>
        <taxon>Fungi incertae sedis</taxon>
        <taxon>Mucoromycota</taxon>
        <taxon>Glomeromycotina</taxon>
        <taxon>Glomeromycetes</taxon>
        <taxon>Diversisporales</taxon>
        <taxon>Gigasporaceae</taxon>
        <taxon>Dentiscutata</taxon>
    </lineage>
</organism>
<protein>
    <submittedName>
        <fullName evidence="1">4480_t:CDS:1</fullName>
    </submittedName>
</protein>
<comment type="caution">
    <text evidence="1">The sequence shown here is derived from an EMBL/GenBank/DDBJ whole genome shotgun (WGS) entry which is preliminary data.</text>
</comment>
<name>A0A9N9ET34_9GLOM</name>
<evidence type="ECO:0000313" key="2">
    <source>
        <dbReference type="Proteomes" id="UP000789405"/>
    </source>
</evidence>
<accession>A0A9N9ET34</accession>
<evidence type="ECO:0000313" key="1">
    <source>
        <dbReference type="EMBL" id="CAG8684695.1"/>
    </source>
</evidence>
<proteinExistence type="predicted"/>
<sequence length="203" mass="23672">MLAKFLKSLSSDFALILKTIMSSLNDWVKTDRNFIMFEKSNISPEIFIFVSKNQNQTRIIDFIAAADELILTELVIYLKDHLLTHYDQWIRQHSLQILYHITFYSCNELQDICLEIICENPTSSDGDFQVLQSTLRNCDQNIISDNLFDSTLIKFKHATVISNWIDCVEDPEQTRLYRKSPSHSFKLLLCGKDGSNRRNYESC</sequence>
<dbReference type="Proteomes" id="UP000789405">
    <property type="component" value="Unassembled WGS sequence"/>
</dbReference>
<gene>
    <name evidence="1" type="ORF">DERYTH_LOCUS12027</name>
</gene>
<dbReference type="EMBL" id="CAJVPY010007724">
    <property type="protein sequence ID" value="CAG8684695.1"/>
    <property type="molecule type" value="Genomic_DNA"/>
</dbReference>
<dbReference type="OrthoDB" id="45365at2759"/>
<keyword evidence="2" id="KW-1185">Reference proteome</keyword>